<keyword evidence="2" id="KW-1185">Reference proteome</keyword>
<dbReference type="OrthoDB" id="5517693at2"/>
<evidence type="ECO:0008006" key="3">
    <source>
        <dbReference type="Google" id="ProtNLM"/>
    </source>
</evidence>
<organism evidence="1 2">
    <name type="scientific">Labedella phragmitis</name>
    <dbReference type="NCBI Taxonomy" id="2498849"/>
    <lineage>
        <taxon>Bacteria</taxon>
        <taxon>Bacillati</taxon>
        <taxon>Actinomycetota</taxon>
        <taxon>Actinomycetes</taxon>
        <taxon>Micrococcales</taxon>
        <taxon>Microbacteriaceae</taxon>
        <taxon>Labedella</taxon>
    </lineage>
</organism>
<comment type="caution">
    <text evidence="1">The sequence shown here is derived from an EMBL/GenBank/DDBJ whole genome shotgun (WGS) entry which is preliminary data.</text>
</comment>
<name>A0A444PPN4_9MICO</name>
<dbReference type="Proteomes" id="UP000288547">
    <property type="component" value="Unassembled WGS sequence"/>
</dbReference>
<evidence type="ECO:0000313" key="2">
    <source>
        <dbReference type="Proteomes" id="UP000288547"/>
    </source>
</evidence>
<proteinExistence type="predicted"/>
<gene>
    <name evidence="1" type="ORF">ELQ90_14895</name>
</gene>
<reference evidence="1 2" key="1">
    <citation type="submission" date="2018-12" db="EMBL/GenBank/DDBJ databases">
        <authorList>
            <person name="Li F."/>
        </authorList>
    </citation>
    <scope>NUCLEOTIDE SEQUENCE [LARGE SCALE GENOMIC DNA]</scope>
    <source>
        <strain evidence="1 2">11W25H-1</strain>
    </source>
</reference>
<accession>A0A444PPN4</accession>
<dbReference type="EMBL" id="RZNB01000007">
    <property type="protein sequence ID" value="RWZ46338.1"/>
    <property type="molecule type" value="Genomic_DNA"/>
</dbReference>
<evidence type="ECO:0000313" key="1">
    <source>
        <dbReference type="EMBL" id="RWZ46338.1"/>
    </source>
</evidence>
<sequence length="313" mass="34571">MEDDSILIRRRDRIARGDSVRDLDRSLGRGDLLSVAPGAYVERTTWSELSPVRRHRVRVLASLERLKTDPVLSHFSAAAYWGLDIWQPWPSTVDILVQDGARSSGSFRRHTGDIARHDTLALGDFSVTTVAQTAVDIALLVPFHEAVVTMDSALRVGAGDSLTTRAELVAAAERMRGLPGSRRAFAASDFATHLAESPLESVSRVRMMEAGFPAPELQREFIDRHGFRAFVDFWWPEYGIIGEADGQLKYGGLGSADPEAARRAVIAEKNRENTLRRLCSGFARWEHADVVKPGRLSSVLRTAGLPSTRRSPS</sequence>
<protein>
    <recommendedName>
        <fullName evidence="3">AbiEi antitoxin C-terminal domain-containing protein</fullName>
    </recommendedName>
</protein>
<dbReference type="AlphaFoldDB" id="A0A444PPN4"/>
<dbReference type="RefSeq" id="WP_128496086.1">
    <property type="nucleotide sequence ID" value="NZ_RZNB01000007.1"/>
</dbReference>